<keyword evidence="2" id="KW-1185">Reference proteome</keyword>
<sequence length="226" mass="24631">MALPYNYTTLPYYPTSYPTLLFPTLYPKVDGSTLHLPYTYPTLLYPTPYPKVDGSNLHLPYPTLLTTLLYPTPYPKKLGCPGRFTHMVRQLHDGMMARVTDNGAVSEAFVGTDGVNQSCILAPTLFSLMISAMLMDVYRDERPGSASPTGWIANSSINGGYTPIRGSSATVQGHSEEIFEATAGQPSNSEDLAQNQSAGRKTVKTGAAIYEANRVAVAKAKRAERK</sequence>
<dbReference type="EMBL" id="UYSU01034601">
    <property type="protein sequence ID" value="VDL94721.1"/>
    <property type="molecule type" value="Genomic_DNA"/>
</dbReference>
<accession>A0A183SVT8</accession>
<evidence type="ECO:0000313" key="2">
    <source>
        <dbReference type="Proteomes" id="UP000275846"/>
    </source>
</evidence>
<name>A0A183SVT8_SCHSO</name>
<dbReference type="OrthoDB" id="10070415at2759"/>
<reference evidence="1 2" key="2">
    <citation type="submission" date="2018-11" db="EMBL/GenBank/DDBJ databases">
        <authorList>
            <consortium name="Pathogen Informatics"/>
        </authorList>
    </citation>
    <scope>NUCLEOTIDE SEQUENCE [LARGE SCALE GENOMIC DNA]</scope>
    <source>
        <strain evidence="1 2">NST_G2</strain>
    </source>
</reference>
<dbReference type="Proteomes" id="UP000275846">
    <property type="component" value="Unassembled WGS sequence"/>
</dbReference>
<proteinExistence type="predicted"/>
<organism evidence="3">
    <name type="scientific">Schistocephalus solidus</name>
    <name type="common">Tapeworm</name>
    <dbReference type="NCBI Taxonomy" id="70667"/>
    <lineage>
        <taxon>Eukaryota</taxon>
        <taxon>Metazoa</taxon>
        <taxon>Spiralia</taxon>
        <taxon>Lophotrochozoa</taxon>
        <taxon>Platyhelminthes</taxon>
        <taxon>Cestoda</taxon>
        <taxon>Eucestoda</taxon>
        <taxon>Diphyllobothriidea</taxon>
        <taxon>Diphyllobothriidae</taxon>
        <taxon>Schistocephalus</taxon>
    </lineage>
</organism>
<protein>
    <submittedName>
        <fullName evidence="3">UBC core domain-containing protein</fullName>
    </submittedName>
</protein>
<reference evidence="3" key="1">
    <citation type="submission" date="2016-06" db="UniProtKB">
        <authorList>
            <consortium name="WormBaseParasite"/>
        </authorList>
    </citation>
    <scope>IDENTIFICATION</scope>
</reference>
<evidence type="ECO:0000313" key="3">
    <source>
        <dbReference type="WBParaSite" id="SSLN_0000866601-mRNA-1"/>
    </source>
</evidence>
<gene>
    <name evidence="1" type="ORF">SSLN_LOCUS8336</name>
</gene>
<evidence type="ECO:0000313" key="1">
    <source>
        <dbReference type="EMBL" id="VDL94721.1"/>
    </source>
</evidence>
<dbReference type="AlphaFoldDB" id="A0A183SVT8"/>
<dbReference type="WBParaSite" id="SSLN_0000866601-mRNA-1">
    <property type="protein sequence ID" value="SSLN_0000866601-mRNA-1"/>
    <property type="gene ID" value="SSLN_0000866601"/>
</dbReference>